<evidence type="ECO:0000313" key="6">
    <source>
        <dbReference type="Proteomes" id="UP000276232"/>
    </source>
</evidence>
<reference evidence="5 6" key="1">
    <citation type="journal article" date="2015" name="Stand. Genomic Sci.">
        <title>Genomic Encyclopedia of Bacterial and Archaeal Type Strains, Phase III: the genomes of soil and plant-associated and newly described type strains.</title>
        <authorList>
            <person name="Whitman W.B."/>
            <person name="Woyke T."/>
            <person name="Klenk H.P."/>
            <person name="Zhou Y."/>
            <person name="Lilburn T.G."/>
            <person name="Beck B.J."/>
            <person name="De Vos P."/>
            <person name="Vandamme P."/>
            <person name="Eisen J.A."/>
            <person name="Garrity G."/>
            <person name="Hugenholtz P."/>
            <person name="Kyrpides N.C."/>
        </authorList>
    </citation>
    <scope>NUCLEOTIDE SEQUENCE [LARGE SCALE GENOMIC DNA]</scope>
    <source>
        <strain evidence="5 6">CECT 7306</strain>
    </source>
</reference>
<feature type="region of interest" description="Disordered" evidence="3">
    <location>
        <begin position="1"/>
        <end position="22"/>
    </location>
</feature>
<organism evidence="5 6">
    <name type="scientific">Pseudokineococcus lusitanus</name>
    <dbReference type="NCBI Taxonomy" id="763993"/>
    <lineage>
        <taxon>Bacteria</taxon>
        <taxon>Bacillati</taxon>
        <taxon>Actinomycetota</taxon>
        <taxon>Actinomycetes</taxon>
        <taxon>Kineosporiales</taxon>
        <taxon>Kineosporiaceae</taxon>
        <taxon>Pseudokineococcus</taxon>
    </lineage>
</organism>
<proteinExistence type="inferred from homology"/>
<dbReference type="Proteomes" id="UP000276232">
    <property type="component" value="Unassembled WGS sequence"/>
</dbReference>
<comment type="caution">
    <text evidence="5">The sequence shown here is derived from an EMBL/GenBank/DDBJ whole genome shotgun (WGS) entry which is preliminary data.</text>
</comment>
<comment type="similarity">
    <text evidence="1 2">Belongs to the Dps family.</text>
</comment>
<dbReference type="EMBL" id="RJKN01000003">
    <property type="protein sequence ID" value="ROP43932.1"/>
    <property type="molecule type" value="Genomic_DNA"/>
</dbReference>
<dbReference type="PANTHER" id="PTHR42932:SF3">
    <property type="entry name" value="DNA PROTECTION DURING STARVATION PROTEIN"/>
    <property type="match status" value="1"/>
</dbReference>
<dbReference type="InterPro" id="IPR023188">
    <property type="entry name" value="DPS_DNA-bd_CS"/>
</dbReference>
<dbReference type="PRINTS" id="PR01346">
    <property type="entry name" value="HELNAPAPROT"/>
</dbReference>
<dbReference type="GO" id="GO:0003677">
    <property type="term" value="F:DNA binding"/>
    <property type="evidence" value="ECO:0007669"/>
    <property type="project" value="UniProtKB-KW"/>
</dbReference>
<evidence type="ECO:0000313" key="5">
    <source>
        <dbReference type="EMBL" id="ROP43932.1"/>
    </source>
</evidence>
<evidence type="ECO:0000256" key="1">
    <source>
        <dbReference type="ARBA" id="ARBA00009497"/>
    </source>
</evidence>
<evidence type="ECO:0000256" key="2">
    <source>
        <dbReference type="RuleBase" id="RU003875"/>
    </source>
</evidence>
<dbReference type="InterPro" id="IPR008331">
    <property type="entry name" value="Ferritin_DPS_dom"/>
</dbReference>
<dbReference type="SUPFAM" id="SSF47240">
    <property type="entry name" value="Ferritin-like"/>
    <property type="match status" value="1"/>
</dbReference>
<accession>A0A3N1HNI8</accession>
<dbReference type="Pfam" id="PF00210">
    <property type="entry name" value="Ferritin"/>
    <property type="match status" value="1"/>
</dbReference>
<dbReference type="PANTHER" id="PTHR42932">
    <property type="entry name" value="GENERAL STRESS PROTEIN 20U"/>
    <property type="match status" value="1"/>
</dbReference>
<dbReference type="GO" id="GO:0008199">
    <property type="term" value="F:ferric iron binding"/>
    <property type="evidence" value="ECO:0007669"/>
    <property type="project" value="InterPro"/>
</dbReference>
<keyword evidence="6" id="KW-1185">Reference proteome</keyword>
<dbReference type="InterPro" id="IPR002177">
    <property type="entry name" value="DPS_DNA-bd"/>
</dbReference>
<dbReference type="InParanoid" id="A0A3N1HNI8"/>
<feature type="region of interest" description="Disordered" evidence="3">
    <location>
        <begin position="183"/>
        <end position="204"/>
    </location>
</feature>
<dbReference type="GO" id="GO:0016722">
    <property type="term" value="F:oxidoreductase activity, acting on metal ions"/>
    <property type="evidence" value="ECO:0007669"/>
    <property type="project" value="InterPro"/>
</dbReference>
<name>A0A3N1HNI8_9ACTN</name>
<protein>
    <submittedName>
        <fullName evidence="5">Starvation-inducible DNA-binding protein</fullName>
    </submittedName>
</protein>
<evidence type="ECO:0000259" key="4">
    <source>
        <dbReference type="Pfam" id="PF00210"/>
    </source>
</evidence>
<dbReference type="AlphaFoldDB" id="A0A3N1HNI8"/>
<dbReference type="PROSITE" id="PS00818">
    <property type="entry name" value="DPS_1"/>
    <property type="match status" value="1"/>
</dbReference>
<dbReference type="InterPro" id="IPR012347">
    <property type="entry name" value="Ferritin-like"/>
</dbReference>
<dbReference type="InterPro" id="IPR009078">
    <property type="entry name" value="Ferritin-like_SF"/>
</dbReference>
<sequence>MTSSETSETTKDPSTALRGEPQIKYTVPGMSTDDGAAVVKNLQDRLTALTDLHLTLKHVHWNVVGPNFIGVHEMIDPQVDAVREMADACAERIAALGGSPVGTPGAVVAARKWDDYSLGRAGTIEHLGALDLVYQGVISDYREGIEQAGEVDPVTEDMLIDHSGDLEQFHWFVRAHLENAGGEVASSGASSETDAARRARQGSI</sequence>
<feature type="compositionally biased region" description="Low complexity" evidence="3">
    <location>
        <begin position="183"/>
        <end position="192"/>
    </location>
</feature>
<feature type="domain" description="Ferritin/DPS" evidence="4">
    <location>
        <begin position="40"/>
        <end position="179"/>
    </location>
</feature>
<gene>
    <name evidence="5" type="ORF">EDC03_1529</name>
</gene>
<keyword evidence="5" id="KW-0238">DNA-binding</keyword>
<dbReference type="CDD" id="cd01043">
    <property type="entry name" value="DPS"/>
    <property type="match status" value="1"/>
</dbReference>
<dbReference type="Gene3D" id="1.20.1260.10">
    <property type="match status" value="1"/>
</dbReference>
<dbReference type="OrthoDB" id="9797687at2"/>
<evidence type="ECO:0000256" key="3">
    <source>
        <dbReference type="SAM" id="MobiDB-lite"/>
    </source>
</evidence>